<evidence type="ECO:0000313" key="3">
    <source>
        <dbReference type="EMBL" id="SFQ42779.1"/>
    </source>
</evidence>
<feature type="region of interest" description="Disordered" evidence="1">
    <location>
        <begin position="159"/>
        <end position="356"/>
    </location>
</feature>
<name>A0A1I5YF02_9RHOB</name>
<feature type="compositionally biased region" description="Low complexity" evidence="1">
    <location>
        <begin position="333"/>
        <end position="355"/>
    </location>
</feature>
<organism evidence="3 4">
    <name type="scientific">Roseivivax halotolerans</name>
    <dbReference type="NCBI Taxonomy" id="93684"/>
    <lineage>
        <taxon>Bacteria</taxon>
        <taxon>Pseudomonadati</taxon>
        <taxon>Pseudomonadota</taxon>
        <taxon>Alphaproteobacteria</taxon>
        <taxon>Rhodobacterales</taxon>
        <taxon>Roseobacteraceae</taxon>
        <taxon>Roseivivax</taxon>
    </lineage>
</organism>
<dbReference type="RefSeq" id="WP_093010985.1">
    <property type="nucleotide sequence ID" value="NZ_FOXV01000005.1"/>
</dbReference>
<feature type="compositionally biased region" description="Low complexity" evidence="1">
    <location>
        <begin position="198"/>
        <end position="211"/>
    </location>
</feature>
<evidence type="ECO:0008006" key="5">
    <source>
        <dbReference type="Google" id="ProtNLM"/>
    </source>
</evidence>
<dbReference type="EMBL" id="FOXV01000005">
    <property type="protein sequence ID" value="SFQ42779.1"/>
    <property type="molecule type" value="Genomic_DNA"/>
</dbReference>
<evidence type="ECO:0000256" key="2">
    <source>
        <dbReference type="SAM" id="Phobius"/>
    </source>
</evidence>
<keyword evidence="2" id="KW-1133">Transmembrane helix</keyword>
<evidence type="ECO:0000313" key="4">
    <source>
        <dbReference type="Proteomes" id="UP000243106"/>
    </source>
</evidence>
<dbReference type="AlphaFoldDB" id="A0A1I5YF02"/>
<reference evidence="4" key="1">
    <citation type="submission" date="2016-10" db="EMBL/GenBank/DDBJ databases">
        <authorList>
            <person name="Varghese N."/>
            <person name="Submissions S."/>
        </authorList>
    </citation>
    <scope>NUCLEOTIDE SEQUENCE [LARGE SCALE GENOMIC DNA]</scope>
    <source>
        <strain evidence="4">JCM 10271</strain>
    </source>
</reference>
<accession>A0A1I5YF02</accession>
<feature type="compositionally biased region" description="Basic and acidic residues" evidence="1">
    <location>
        <begin position="391"/>
        <end position="407"/>
    </location>
</feature>
<protein>
    <recommendedName>
        <fullName evidence="5">Type IV pilus biogenesis protein PilP</fullName>
    </recommendedName>
</protein>
<keyword evidence="4" id="KW-1185">Reference proteome</keyword>
<keyword evidence="2" id="KW-0812">Transmembrane</keyword>
<gene>
    <name evidence="3" type="ORF">SAMN05421853_105209</name>
</gene>
<evidence type="ECO:0000256" key="1">
    <source>
        <dbReference type="SAM" id="MobiDB-lite"/>
    </source>
</evidence>
<keyword evidence="2" id="KW-0472">Membrane</keyword>
<proteinExistence type="predicted"/>
<sequence length="875" mass="91698">MKPDFALKLSFDGISLLQKVRGGWAVLGTAGLDGDLAAEMADLRKTALAESAEGTIVKLLLPEEQIKFLSRDASGDKTEAARAALEGATPYEVSELRIDAEEAGGQLHVAAVAEETIEEAEAFALEHGFVPVGFVAAKSNGFNREVLFGEAASWTGAALKPDTGGLRIVPKPAPEPEQEPVAPASATQDAPPEPPAAPTALDPLAVEPTAKAEVEPAEAEDAPQATGDQEPPAAPPYPVRERPADPLAAPRAPDPTPPAAPVAFQSIRARRDVPETPRAPLRADATPSRLSLSAEPQEPAPRKTPPPEAPARPAPALEESLKRPEPAPPRKPAPATKAEPAPNVAAPAAAAAPTPKLSARERIAALRPGAADAGTALDTPALAAAAVPVDEEPRQTPRNAETSRDGGMKLFGLGRKKPKQDTSAQNEELKRMTVFGARRDEIVIGGKPRFLGLMLTSALILFLLGVAAWASVFLEDGLARFFSSDPEPEVAALPEDAVDTLPEVTGLRPTARPEEAAPVVEARLETETDAAPEIAKPRSVPAAPEAMTPDEAEATYAATGIWQRAPNAPSEIEETGSGDPYVASIDPVVAKLDATALPEADASTDTALEPLPLPAPAGTPFDLDARGLVRATPEGAVNPDRVRVFAGLPPAVPPLRGDALAPVIEAIPEREDGTRPQTTEIFQRNQQYDTFRPILRPDNLQEQNDRANLTGLSRPELAAFRPSLRPETVKAEAEEDVTATAQAVGTSERPSVRPGNIAAIVAAVEASRAASAQQQPAQTQQVAAVAPRTVAPSVPSNTSVSQAATETNAINLRRMNLIGVYGNPSNRQALVRLSNGRYVRVGVGDRIDGGRVSAIGESQLRYVKGGRNLTLEIPG</sequence>
<dbReference type="Proteomes" id="UP000243106">
    <property type="component" value="Unassembled WGS sequence"/>
</dbReference>
<feature type="region of interest" description="Disordered" evidence="1">
    <location>
        <begin position="385"/>
        <end position="427"/>
    </location>
</feature>
<feature type="transmembrane region" description="Helical" evidence="2">
    <location>
        <begin position="450"/>
        <end position="474"/>
    </location>
</feature>
<dbReference type="STRING" id="93684.SAMN05421853_105209"/>
<feature type="compositionally biased region" description="Pro residues" evidence="1">
    <location>
        <begin position="298"/>
        <end position="313"/>
    </location>
</feature>
<feature type="compositionally biased region" description="Low complexity" evidence="1">
    <location>
        <begin position="179"/>
        <end position="190"/>
    </location>
</feature>